<keyword evidence="2" id="KW-1185">Reference proteome</keyword>
<sequence length="309" mass="35380">MAPTQAYKGTRPTLLTLPGELRNRIYRYALSCDTLKVILPWEDKPKPRPSFNSRLRPPFKSRSAVSKLTLMDAAVDDIWGVVEFNQLKFACRQLYAETAGLELQFNNIRITRRWGFENEAGKQFLQIADQVKGKEHWLSGSIITLEDVCSEPRSSEPAGAFDHFFPDTSQTIAKIGRWCRQHASVRVDVNLTPVDLCGRCENCLRFLMTSSAALAHILWRGQGLIDVLPSGLIPIALRERLQIMDSWVRQADTNDLQVPTLRFRPPIRKFNDKTIKGPIAQLAVDHPEWKDVMEEKWPEQVKRWVEDGI</sequence>
<protein>
    <submittedName>
        <fullName evidence="1">Uncharacterized protein</fullName>
    </submittedName>
</protein>
<organism evidence="1 2">
    <name type="scientific">Neocucurbitaria cava</name>
    <dbReference type="NCBI Taxonomy" id="798079"/>
    <lineage>
        <taxon>Eukaryota</taxon>
        <taxon>Fungi</taxon>
        <taxon>Dikarya</taxon>
        <taxon>Ascomycota</taxon>
        <taxon>Pezizomycotina</taxon>
        <taxon>Dothideomycetes</taxon>
        <taxon>Pleosporomycetidae</taxon>
        <taxon>Pleosporales</taxon>
        <taxon>Pleosporineae</taxon>
        <taxon>Cucurbitariaceae</taxon>
        <taxon>Neocucurbitaria</taxon>
    </lineage>
</organism>
<accession>A0A9W8YDQ3</accession>
<dbReference type="EMBL" id="JAPEUY010000003">
    <property type="protein sequence ID" value="KAJ4375012.1"/>
    <property type="molecule type" value="Genomic_DNA"/>
</dbReference>
<dbReference type="OrthoDB" id="4790878at2759"/>
<dbReference type="Proteomes" id="UP001140560">
    <property type="component" value="Unassembled WGS sequence"/>
</dbReference>
<reference evidence="1" key="1">
    <citation type="submission" date="2022-10" db="EMBL/GenBank/DDBJ databases">
        <title>Tapping the CABI collections for fungal endophytes: first genome assemblies for Collariella, Neodidymelliopsis, Ascochyta clinopodiicola, Didymella pomorum, Didymosphaeria variabile, Neocosmospora piperis and Neocucurbitaria cava.</title>
        <authorList>
            <person name="Hill R."/>
        </authorList>
    </citation>
    <scope>NUCLEOTIDE SEQUENCE</scope>
    <source>
        <strain evidence="1">IMI 356814</strain>
    </source>
</reference>
<name>A0A9W8YDQ3_9PLEO</name>
<dbReference type="AlphaFoldDB" id="A0A9W8YDQ3"/>
<evidence type="ECO:0000313" key="2">
    <source>
        <dbReference type="Proteomes" id="UP001140560"/>
    </source>
</evidence>
<proteinExistence type="predicted"/>
<evidence type="ECO:0000313" key="1">
    <source>
        <dbReference type="EMBL" id="KAJ4375012.1"/>
    </source>
</evidence>
<gene>
    <name evidence="1" type="ORF">N0V83_002091</name>
</gene>
<comment type="caution">
    <text evidence="1">The sequence shown here is derived from an EMBL/GenBank/DDBJ whole genome shotgun (WGS) entry which is preliminary data.</text>
</comment>